<dbReference type="PRINTS" id="PR00038">
    <property type="entry name" value="HTHLUXR"/>
</dbReference>
<dbReference type="SMART" id="SM00421">
    <property type="entry name" value="HTH_LUXR"/>
    <property type="match status" value="1"/>
</dbReference>
<dbReference type="PANTHER" id="PTHR44688">
    <property type="entry name" value="DNA-BINDING TRANSCRIPTIONAL ACTIVATOR DEVR_DOSR"/>
    <property type="match status" value="1"/>
</dbReference>
<evidence type="ECO:0000313" key="6">
    <source>
        <dbReference type="EMBL" id="BBC29245.1"/>
    </source>
</evidence>
<dbReference type="InterPro" id="IPR000792">
    <property type="entry name" value="Tscrpt_reg_LuxR_C"/>
</dbReference>
<dbReference type="EMBL" id="AP018448">
    <property type="protein sequence ID" value="BBC29245.1"/>
    <property type="molecule type" value="Genomic_DNA"/>
</dbReference>
<organism evidence="6 7">
    <name type="scientific">Streptomyces graminofaciens</name>
    <dbReference type="NCBI Taxonomy" id="68212"/>
    <lineage>
        <taxon>Bacteria</taxon>
        <taxon>Bacillati</taxon>
        <taxon>Actinomycetota</taxon>
        <taxon>Actinomycetes</taxon>
        <taxon>Kitasatosporales</taxon>
        <taxon>Streptomycetaceae</taxon>
        <taxon>Streptomyces</taxon>
    </lineage>
</organism>
<protein>
    <submittedName>
        <fullName evidence="6">Regulatory protein</fullName>
    </submittedName>
</protein>
<dbReference type="Pfam" id="PF00196">
    <property type="entry name" value="GerE"/>
    <property type="match status" value="1"/>
</dbReference>
<dbReference type="Proteomes" id="UP001321542">
    <property type="component" value="Chromosome"/>
</dbReference>
<keyword evidence="1" id="KW-0805">Transcription regulation</keyword>
<dbReference type="SUPFAM" id="SSF46894">
    <property type="entry name" value="C-terminal effector domain of the bipartite response regulators"/>
    <property type="match status" value="1"/>
</dbReference>
<dbReference type="Gene3D" id="3.40.50.2300">
    <property type="match status" value="1"/>
</dbReference>
<reference evidence="6 7" key="1">
    <citation type="journal article" date="2010" name="ChemBioChem">
        <title>Cloning and characterization of the biosynthetic gene cluster of 16-membered macrolide antibiotic FD-891: involvement of a dual functional cytochrome P450 monooxygenase catalyzing epoxidation and hydroxylation.</title>
        <authorList>
            <person name="Kudo F."/>
            <person name="Motegi A."/>
            <person name="Mizoue K."/>
            <person name="Eguchi T."/>
        </authorList>
    </citation>
    <scope>NUCLEOTIDE SEQUENCE [LARGE SCALE GENOMIC DNA]</scope>
    <source>
        <strain evidence="6 7">A-8890</strain>
    </source>
</reference>
<keyword evidence="2" id="KW-0238">DNA-binding</keyword>
<feature type="compositionally biased region" description="Polar residues" evidence="4">
    <location>
        <begin position="161"/>
        <end position="178"/>
    </location>
</feature>
<evidence type="ECO:0000256" key="3">
    <source>
        <dbReference type="ARBA" id="ARBA00023163"/>
    </source>
</evidence>
<proteinExistence type="predicted"/>
<evidence type="ECO:0000256" key="1">
    <source>
        <dbReference type="ARBA" id="ARBA00023015"/>
    </source>
</evidence>
<name>A0ABN5V7H1_9ACTN</name>
<evidence type="ECO:0000259" key="5">
    <source>
        <dbReference type="PROSITE" id="PS50043"/>
    </source>
</evidence>
<evidence type="ECO:0000256" key="4">
    <source>
        <dbReference type="SAM" id="MobiDB-lite"/>
    </source>
</evidence>
<dbReference type="PROSITE" id="PS00622">
    <property type="entry name" value="HTH_LUXR_1"/>
    <property type="match status" value="1"/>
</dbReference>
<feature type="region of interest" description="Disordered" evidence="4">
    <location>
        <begin position="154"/>
        <end position="179"/>
    </location>
</feature>
<feature type="domain" description="HTH luxR-type" evidence="5">
    <location>
        <begin position="171"/>
        <end position="236"/>
    </location>
</feature>
<evidence type="ECO:0000256" key="2">
    <source>
        <dbReference type="ARBA" id="ARBA00023125"/>
    </source>
</evidence>
<reference evidence="6 7" key="2">
    <citation type="journal article" date="2023" name="ChemBioChem">
        <title>Acyltransferase Domain Exchange between Two Independent Type I Polyketide Synthases in the Same Producer Strain of Macrolide Antibiotics.</title>
        <authorList>
            <person name="Kudo F."/>
            <person name="Kishikawa K."/>
            <person name="Tsuboi K."/>
            <person name="Kido T."/>
            <person name="Usui T."/>
            <person name="Hashimoto J."/>
            <person name="Shin-Ya K."/>
            <person name="Miyanaga A."/>
            <person name="Eguchi T."/>
        </authorList>
    </citation>
    <scope>NUCLEOTIDE SEQUENCE [LARGE SCALE GENOMIC DNA]</scope>
    <source>
        <strain evidence="6 7">A-8890</strain>
    </source>
</reference>
<sequence>MHGAAVTPPSTVSPTPVPTQSAPLSVALVSHRCPDPCEVTGFHSRRVHEPCEIRPSDDVVLFYGPRMGQELRRFSTEANGGLPPFAVLATCLDWDDVCLALDSGAIGYLLEIEDPDLLAAALHCISHGHTILAPQIAEHARVTSCPGGALRQTAAVARPDTSGSATGRTGDSSPSLALSPQEREIMTRLASGLSVREIAVEMRLAEKTVRNYLSHIYGKLGVRSRSQALLRWLGHPGGETAHH</sequence>
<dbReference type="PROSITE" id="PS50043">
    <property type="entry name" value="HTH_LUXR_2"/>
    <property type="match status" value="1"/>
</dbReference>
<dbReference type="PANTHER" id="PTHR44688:SF16">
    <property type="entry name" value="DNA-BINDING TRANSCRIPTIONAL ACTIVATOR DEVR_DOSR"/>
    <property type="match status" value="1"/>
</dbReference>
<keyword evidence="3" id="KW-0804">Transcription</keyword>
<dbReference type="CDD" id="cd06170">
    <property type="entry name" value="LuxR_C_like"/>
    <property type="match status" value="1"/>
</dbReference>
<evidence type="ECO:0000313" key="7">
    <source>
        <dbReference type="Proteomes" id="UP001321542"/>
    </source>
</evidence>
<dbReference type="InterPro" id="IPR016032">
    <property type="entry name" value="Sig_transdc_resp-reg_C-effctor"/>
</dbReference>
<gene>
    <name evidence="6" type="ORF">SGFS_005360</name>
</gene>
<keyword evidence="7" id="KW-1185">Reference proteome</keyword>
<accession>A0ABN5V7H1</accession>